<name>F4QDW3_CACFS</name>
<dbReference type="SUPFAM" id="SSF52833">
    <property type="entry name" value="Thioredoxin-like"/>
    <property type="match status" value="1"/>
</dbReference>
<dbReference type="GeneID" id="14865668"/>
<protein>
    <recommendedName>
        <fullName evidence="3">Thioredoxin domain-containing protein</fullName>
    </recommendedName>
</protein>
<evidence type="ECO:0000313" key="1">
    <source>
        <dbReference type="EMBL" id="EGG13910.1"/>
    </source>
</evidence>
<evidence type="ECO:0008006" key="3">
    <source>
        <dbReference type="Google" id="ProtNLM"/>
    </source>
</evidence>
<dbReference type="RefSeq" id="XP_004350618.1">
    <property type="nucleotide sequence ID" value="XM_004350567.1"/>
</dbReference>
<proteinExistence type="predicted"/>
<evidence type="ECO:0000313" key="2">
    <source>
        <dbReference type="Proteomes" id="UP000007797"/>
    </source>
</evidence>
<dbReference type="OrthoDB" id="2121326at2759"/>
<organism evidence="1 2">
    <name type="scientific">Cavenderia fasciculata</name>
    <name type="common">Slime mold</name>
    <name type="synonym">Dictyostelium fasciculatum</name>
    <dbReference type="NCBI Taxonomy" id="261658"/>
    <lineage>
        <taxon>Eukaryota</taxon>
        <taxon>Amoebozoa</taxon>
        <taxon>Evosea</taxon>
        <taxon>Eumycetozoa</taxon>
        <taxon>Dictyostelia</taxon>
        <taxon>Acytosteliales</taxon>
        <taxon>Cavenderiaceae</taxon>
        <taxon>Cavenderia</taxon>
    </lineage>
</organism>
<dbReference type="EMBL" id="GL883029">
    <property type="protein sequence ID" value="EGG13910.1"/>
    <property type="molecule type" value="Genomic_DNA"/>
</dbReference>
<dbReference type="InterPro" id="IPR036249">
    <property type="entry name" value="Thioredoxin-like_sf"/>
</dbReference>
<accession>F4QDW3</accession>
<dbReference type="Gene3D" id="3.40.30.10">
    <property type="entry name" value="Glutaredoxin"/>
    <property type="match status" value="1"/>
</dbReference>
<gene>
    <name evidence="1" type="ORF">DFA_11671</name>
</gene>
<dbReference type="Proteomes" id="UP000007797">
    <property type="component" value="Unassembled WGS sequence"/>
</dbReference>
<reference evidence="2" key="1">
    <citation type="journal article" date="2011" name="Genome Res.">
        <title>Phylogeny-wide analysis of social amoeba genomes highlights ancient origins for complex intercellular communication.</title>
        <authorList>
            <person name="Heidel A.J."/>
            <person name="Lawal H.M."/>
            <person name="Felder M."/>
            <person name="Schilde C."/>
            <person name="Helps N.R."/>
            <person name="Tunggal B."/>
            <person name="Rivero F."/>
            <person name="John U."/>
            <person name="Schleicher M."/>
            <person name="Eichinger L."/>
            <person name="Platzer M."/>
            <person name="Noegel A.A."/>
            <person name="Schaap P."/>
            <person name="Gloeckner G."/>
        </authorList>
    </citation>
    <scope>NUCLEOTIDE SEQUENCE [LARGE SCALE GENOMIC DNA]</scope>
    <source>
        <strain evidence="2">SH3</strain>
    </source>
</reference>
<keyword evidence="2" id="KW-1185">Reference proteome</keyword>
<dbReference type="KEGG" id="dfa:DFA_11671"/>
<dbReference type="AlphaFoldDB" id="F4QDW3"/>
<sequence length="121" mass="13841">MVTQTPTGFIVLPNVTAVEDVLFNSPSDQTIVFYFTEPICPGCDTIHNRLCKWTIMYPTVKFYQIKTEIPGITTHQSTDVYYPLPCIKTFKDYPTYYDCITTRNGINTGLYESDINYALSL</sequence>